<keyword evidence="1" id="KW-0812">Transmembrane</keyword>
<feature type="transmembrane region" description="Helical" evidence="1">
    <location>
        <begin position="16"/>
        <end position="37"/>
    </location>
</feature>
<dbReference type="EMBL" id="SMBK01000018">
    <property type="protein sequence ID" value="TCU32795.1"/>
    <property type="molecule type" value="Genomic_DNA"/>
</dbReference>
<comment type="caution">
    <text evidence="2">The sequence shown here is derived from an EMBL/GenBank/DDBJ whole genome shotgun (WGS) entry which is preliminary data.</text>
</comment>
<keyword evidence="1" id="KW-1133">Transmembrane helix</keyword>
<evidence type="ECO:0000313" key="2">
    <source>
        <dbReference type="EMBL" id="TCU32795.1"/>
    </source>
</evidence>
<keyword evidence="1" id="KW-0472">Membrane</keyword>
<reference evidence="2 3" key="1">
    <citation type="submission" date="2019-03" db="EMBL/GenBank/DDBJ databases">
        <title>Genomic Encyclopedia of Type Strains, Phase IV (KMG-V): Genome sequencing to study the core and pangenomes of soil and plant-associated prokaryotes.</title>
        <authorList>
            <person name="Whitman W."/>
        </authorList>
    </citation>
    <scope>NUCLEOTIDE SEQUENCE [LARGE SCALE GENOMIC DNA]</scope>
    <source>
        <strain evidence="2 3">IE4868</strain>
    </source>
</reference>
<protein>
    <submittedName>
        <fullName evidence="2">Uncharacterized protein</fullName>
    </submittedName>
</protein>
<proteinExistence type="predicted"/>
<dbReference type="Proteomes" id="UP000295507">
    <property type="component" value="Unassembled WGS sequence"/>
</dbReference>
<organism evidence="2 3">
    <name type="scientific">Rhizobium azibense</name>
    <dbReference type="NCBI Taxonomy" id="1136135"/>
    <lineage>
        <taxon>Bacteria</taxon>
        <taxon>Pseudomonadati</taxon>
        <taxon>Pseudomonadota</taxon>
        <taxon>Alphaproteobacteria</taxon>
        <taxon>Hyphomicrobiales</taxon>
        <taxon>Rhizobiaceae</taxon>
        <taxon>Rhizobium/Agrobacterium group</taxon>
        <taxon>Rhizobium</taxon>
    </lineage>
</organism>
<sequence>MGCEIGDWSSAQSFQFQLYALLIVVVDVFLEGGQEALRLSKRLR</sequence>
<gene>
    <name evidence="2" type="ORF">EV129_11817</name>
</gene>
<dbReference type="AlphaFoldDB" id="A0A4V2VDK5"/>
<name>A0A4V2VDK5_9HYPH</name>
<evidence type="ECO:0000313" key="3">
    <source>
        <dbReference type="Proteomes" id="UP000295507"/>
    </source>
</evidence>
<evidence type="ECO:0000256" key="1">
    <source>
        <dbReference type="SAM" id="Phobius"/>
    </source>
</evidence>
<accession>A0A4V2VDK5</accession>